<organism evidence="2 3">
    <name type="scientific">Paenibacillus alvei</name>
    <name type="common">Bacillus alvei</name>
    <dbReference type="NCBI Taxonomy" id="44250"/>
    <lineage>
        <taxon>Bacteria</taxon>
        <taxon>Bacillati</taxon>
        <taxon>Bacillota</taxon>
        <taxon>Bacilli</taxon>
        <taxon>Bacillales</taxon>
        <taxon>Paenibacillaceae</taxon>
        <taxon>Paenibacillus</taxon>
    </lineage>
</organism>
<evidence type="ECO:0000313" key="3">
    <source>
        <dbReference type="Proteomes" id="UP001527181"/>
    </source>
</evidence>
<dbReference type="GeneID" id="94492075"/>
<comment type="caution">
    <text evidence="2">The sequence shown here is derived from an EMBL/GenBank/DDBJ whole genome shotgun (WGS) entry which is preliminary data.</text>
</comment>
<accession>A0ABT4H0Z0</accession>
<keyword evidence="3" id="KW-1185">Reference proteome</keyword>
<feature type="compositionally biased region" description="Basic and acidic residues" evidence="1">
    <location>
        <begin position="92"/>
        <end position="112"/>
    </location>
</feature>
<dbReference type="RefSeq" id="WP_262866908.1">
    <property type="nucleotide sequence ID" value="NZ_JAMDLX010000109.1"/>
</dbReference>
<name>A0ABT4H0Z0_PAEAL</name>
<sequence>MEIGRRIYYDLASGEVIVDTGERSGGLVIKKTIEDDIKVFKSLFERNRESFDYIELDYGQYAEDFATRSGYKVNVKTKKLEFTYPNQPEPEQPSRKPLTEEVDELKSNHENLVKQLSDKGVI</sequence>
<evidence type="ECO:0008006" key="4">
    <source>
        <dbReference type="Google" id="ProtNLM"/>
    </source>
</evidence>
<evidence type="ECO:0000256" key="1">
    <source>
        <dbReference type="SAM" id="MobiDB-lite"/>
    </source>
</evidence>
<evidence type="ECO:0000313" key="2">
    <source>
        <dbReference type="EMBL" id="MCY9762647.1"/>
    </source>
</evidence>
<dbReference type="Proteomes" id="UP001527181">
    <property type="component" value="Unassembled WGS sequence"/>
</dbReference>
<reference evidence="2 3" key="1">
    <citation type="submission" date="2022-05" db="EMBL/GenBank/DDBJ databases">
        <title>Genome Sequencing of Bee-Associated Microbes.</title>
        <authorList>
            <person name="Dunlap C."/>
        </authorList>
    </citation>
    <scope>NUCLEOTIDE SEQUENCE [LARGE SCALE GENOMIC DNA]</scope>
    <source>
        <strain evidence="2 3">NRRL B-04010</strain>
    </source>
</reference>
<proteinExistence type="predicted"/>
<dbReference type="EMBL" id="JAMDNP010000040">
    <property type="protein sequence ID" value="MCY9762647.1"/>
    <property type="molecule type" value="Genomic_DNA"/>
</dbReference>
<feature type="region of interest" description="Disordered" evidence="1">
    <location>
        <begin position="83"/>
        <end position="122"/>
    </location>
</feature>
<gene>
    <name evidence="2" type="ORF">M5X12_19110</name>
</gene>
<protein>
    <recommendedName>
        <fullName evidence="4">DNA methylase adenine-specific domain-containing protein</fullName>
    </recommendedName>
</protein>